<organism evidence="6 7">
    <name type="scientific">Acidianus hospitalis</name>
    <dbReference type="NCBI Taxonomy" id="563177"/>
    <lineage>
        <taxon>Archaea</taxon>
        <taxon>Thermoproteota</taxon>
        <taxon>Thermoprotei</taxon>
        <taxon>Sulfolobales</taxon>
        <taxon>Sulfolobaceae</taxon>
        <taxon>Acidianus</taxon>
    </lineage>
</organism>
<comment type="similarity">
    <text evidence="1">Belongs to the eIF-2-alpha family.</text>
</comment>
<dbReference type="InterPro" id="IPR024055">
    <property type="entry name" value="TIF2_asu_C"/>
</dbReference>
<evidence type="ECO:0000256" key="2">
    <source>
        <dbReference type="ARBA" id="ARBA00022540"/>
    </source>
</evidence>
<gene>
    <name evidence="6" type="ORF">DDW13_01830</name>
</gene>
<dbReference type="CDD" id="cd04452">
    <property type="entry name" value="S1_IF2_alpha"/>
    <property type="match status" value="1"/>
</dbReference>
<dbReference type="FunFam" id="2.40.50.140:FF:000015">
    <property type="entry name" value="Eukaryotic translation initiation factor 2 subunit alpha"/>
    <property type="match status" value="1"/>
</dbReference>
<keyword evidence="3" id="KW-0694">RNA-binding</keyword>
<dbReference type="InterPro" id="IPR003029">
    <property type="entry name" value="S1_domain"/>
</dbReference>
<dbReference type="InterPro" id="IPR024054">
    <property type="entry name" value="TIF2_asu_middle_sf"/>
</dbReference>
<dbReference type="GO" id="GO:0003743">
    <property type="term" value="F:translation initiation factor activity"/>
    <property type="evidence" value="ECO:0007669"/>
    <property type="project" value="UniProtKB-KW"/>
</dbReference>
<dbReference type="SUPFAM" id="SSF50249">
    <property type="entry name" value="Nucleic acid-binding proteins"/>
    <property type="match status" value="1"/>
</dbReference>
<reference evidence="6 7" key="1">
    <citation type="journal article" date="2015" name="Appl. Environ. Microbiol.">
        <title>Nanoarchaeota, Their Sulfolobales Host, and Nanoarchaeota Virus Distribution across Yellowstone National Park Hot Springs.</title>
        <authorList>
            <person name="Munson-McGee J.H."/>
            <person name="Field E.K."/>
            <person name="Bateson M."/>
            <person name="Rooney C."/>
            <person name="Stepanauskas R."/>
            <person name="Young M.J."/>
        </authorList>
    </citation>
    <scope>NUCLEOTIDE SEQUENCE [LARGE SCALE GENOMIC DNA]</scope>
    <source>
        <strain evidence="6">SCGC AC-742_N10</strain>
    </source>
</reference>
<keyword evidence="2 6" id="KW-0396">Initiation factor</keyword>
<accession>A0A2T9X9Z4</accession>
<dbReference type="InterPro" id="IPR011488">
    <property type="entry name" value="TIF_2_asu"/>
</dbReference>
<dbReference type="SUPFAM" id="SSF110993">
    <property type="entry name" value="eIF-2-alpha, C-terminal domain"/>
    <property type="match status" value="1"/>
</dbReference>
<dbReference type="Gene3D" id="1.10.150.190">
    <property type="entry name" value="Translation initiation factor 2, subunit 1, domain 2"/>
    <property type="match status" value="1"/>
</dbReference>
<dbReference type="InterPro" id="IPR012340">
    <property type="entry name" value="NA-bd_OB-fold"/>
</dbReference>
<dbReference type="InterPro" id="IPR044126">
    <property type="entry name" value="S1_IF2_alpha"/>
</dbReference>
<dbReference type="SUPFAM" id="SSF116742">
    <property type="entry name" value="eIF2alpha middle domain-like"/>
    <property type="match status" value="1"/>
</dbReference>
<evidence type="ECO:0000256" key="1">
    <source>
        <dbReference type="ARBA" id="ARBA00007223"/>
    </source>
</evidence>
<dbReference type="Proteomes" id="UP000245638">
    <property type="component" value="Unassembled WGS sequence"/>
</dbReference>
<sequence>MIYNKHPLPREGDILIATVKQVFDYGSYVTLDEYGNLQAFLPWSEISTRWVKNIRDIIKEGRKIVVKVIRVDRKKGTVDVSLKKVNDDERRKKNAEWKKLQKTDKILELVSQKLGKTEKEAWEQVAWKLESKYGDVFDALQKAVKEGDKILRDAGVPEIWIKPLIEEASKHSEEKKVKESKVVVVKTLDPEGVEKIRSLFGKAVEGEEDTDFTIKIYTIGAPRYRVDVTGTEPKAVAERLNSIIEKLQEIAKEEGVEISVQK</sequence>
<keyword evidence="4" id="KW-0648">Protein biosynthesis</keyword>
<comment type="caution">
    <text evidence="6">The sequence shown here is derived from an EMBL/GenBank/DDBJ whole genome shotgun (WGS) entry which is preliminary data.</text>
</comment>
<dbReference type="Pfam" id="PF07541">
    <property type="entry name" value="EIF_2_alpha"/>
    <property type="match status" value="1"/>
</dbReference>
<dbReference type="NCBIfam" id="NF003062">
    <property type="entry name" value="PRK03987.1-1"/>
    <property type="match status" value="1"/>
</dbReference>
<dbReference type="EMBL" id="QEFD01000063">
    <property type="protein sequence ID" value="PVU76852.1"/>
    <property type="molecule type" value="Genomic_DNA"/>
</dbReference>
<evidence type="ECO:0000256" key="3">
    <source>
        <dbReference type="ARBA" id="ARBA00022884"/>
    </source>
</evidence>
<proteinExistence type="inferred from homology"/>
<evidence type="ECO:0000313" key="6">
    <source>
        <dbReference type="EMBL" id="PVU76852.1"/>
    </source>
</evidence>
<dbReference type="PANTHER" id="PTHR10602">
    <property type="entry name" value="EUKARYOTIC TRANSLATION INITIATION FACTOR 2 SUBUNIT 1"/>
    <property type="match status" value="1"/>
</dbReference>
<dbReference type="Gene3D" id="2.40.50.140">
    <property type="entry name" value="Nucleic acid-binding proteins"/>
    <property type="match status" value="1"/>
</dbReference>
<dbReference type="SMART" id="SM00316">
    <property type="entry name" value="S1"/>
    <property type="match status" value="1"/>
</dbReference>
<evidence type="ECO:0000256" key="4">
    <source>
        <dbReference type="ARBA" id="ARBA00022917"/>
    </source>
</evidence>
<dbReference type="AlphaFoldDB" id="A0A2T9X9Z4"/>
<evidence type="ECO:0000313" key="7">
    <source>
        <dbReference type="Proteomes" id="UP000245638"/>
    </source>
</evidence>
<dbReference type="GO" id="GO:0043022">
    <property type="term" value="F:ribosome binding"/>
    <property type="evidence" value="ECO:0007669"/>
    <property type="project" value="TreeGrafter"/>
</dbReference>
<dbReference type="GO" id="GO:0003723">
    <property type="term" value="F:RNA binding"/>
    <property type="evidence" value="ECO:0007669"/>
    <property type="project" value="UniProtKB-KW"/>
</dbReference>
<name>A0A2T9X9Z4_9CREN</name>
<evidence type="ECO:0000259" key="5">
    <source>
        <dbReference type="PROSITE" id="PS50126"/>
    </source>
</evidence>
<dbReference type="Gene3D" id="3.30.70.1130">
    <property type="entry name" value="EIF_2_alpha"/>
    <property type="match status" value="1"/>
</dbReference>
<dbReference type="PANTHER" id="PTHR10602:SF0">
    <property type="entry name" value="EUKARYOTIC TRANSLATION INITIATION FACTOR 2 SUBUNIT 1"/>
    <property type="match status" value="1"/>
</dbReference>
<protein>
    <submittedName>
        <fullName evidence="6">Translation initiation factor IF-2 subunit alpha</fullName>
    </submittedName>
</protein>
<dbReference type="PROSITE" id="PS50126">
    <property type="entry name" value="S1"/>
    <property type="match status" value="1"/>
</dbReference>
<dbReference type="Pfam" id="PF00575">
    <property type="entry name" value="S1"/>
    <property type="match status" value="1"/>
</dbReference>
<feature type="domain" description="S1 motif" evidence="5">
    <location>
        <begin position="12"/>
        <end position="83"/>
    </location>
</feature>